<dbReference type="STRING" id="1635173.WH52_09870"/>
<accession>A0A1Y2PD56</accession>
<comment type="caution">
    <text evidence="2">The sequence shown here is derived from an EMBL/GenBank/DDBJ whole genome shotgun (WGS) entry which is preliminary data.</text>
</comment>
<dbReference type="AlphaFoldDB" id="A0A1Y2PD56"/>
<evidence type="ECO:0000256" key="1">
    <source>
        <dbReference type="SAM" id="SignalP"/>
    </source>
</evidence>
<gene>
    <name evidence="2" type="ORF">WH52_09870</name>
</gene>
<evidence type="ECO:0000313" key="2">
    <source>
        <dbReference type="EMBL" id="OSY87727.1"/>
    </source>
</evidence>
<dbReference type="Proteomes" id="UP000194221">
    <property type="component" value="Unassembled WGS sequence"/>
</dbReference>
<dbReference type="InParanoid" id="A0A1Y2PD56"/>
<keyword evidence="1" id="KW-0732">Signal</keyword>
<evidence type="ECO:0000313" key="3">
    <source>
        <dbReference type="Proteomes" id="UP000194221"/>
    </source>
</evidence>
<protein>
    <recommendedName>
        <fullName evidence="4">Lipocalin-like domain-containing protein</fullName>
    </recommendedName>
</protein>
<dbReference type="RefSeq" id="WP_086030790.1">
    <property type="nucleotide sequence ID" value="NZ_LAPZ01000007.1"/>
</dbReference>
<evidence type="ECO:0008006" key="4">
    <source>
        <dbReference type="Google" id="ProtNLM"/>
    </source>
</evidence>
<feature type="chain" id="PRO_5012531009" description="Lipocalin-like domain-containing protein" evidence="1">
    <location>
        <begin position="26"/>
        <end position="233"/>
    </location>
</feature>
<name>A0A1Y2PD56_9FLAO</name>
<proteinExistence type="predicted"/>
<keyword evidence="3" id="KW-1185">Reference proteome</keyword>
<feature type="signal peptide" evidence="1">
    <location>
        <begin position="1"/>
        <end position="25"/>
    </location>
</feature>
<sequence length="233" mass="24868">MKTITNKFKLALAAIGLLAIGSVNAQQTSGNVTKQDGVNYGTTALGGSIKVIDNKGTIKYLQVKNGLTQLTNTTGDVTTTTWQLGGSLTDDTTITLGSQSFTLDGAEVRLSGTDAVDTTTESAATSATATTGYMLLTRDQANGKVKRLLLSDLIQSVQATVEVSNTTTDLTYTTSFEAPLNKIFVFRNGAKLRAGQDYTVSGTTITLVPETDNTSRNYWTLMNGDEIEYQYSK</sequence>
<reference evidence="2 3" key="1">
    <citation type="submission" date="2015-03" db="EMBL/GenBank/DDBJ databases">
        <title>Genome sequence of Tenacibaculum sp. S2-2, isolated from intestinal microbiota of sea cucumber, Apostichopus japonicas.</title>
        <authorList>
            <person name="Shao Z."/>
            <person name="Wang L."/>
            <person name="Li X."/>
        </authorList>
    </citation>
    <scope>NUCLEOTIDE SEQUENCE [LARGE SCALE GENOMIC DNA]</scope>
    <source>
        <strain evidence="2 3">S2-2</strain>
    </source>
</reference>
<dbReference type="OrthoDB" id="1191352at2"/>
<dbReference type="EMBL" id="LAPZ01000007">
    <property type="protein sequence ID" value="OSY87727.1"/>
    <property type="molecule type" value="Genomic_DNA"/>
</dbReference>
<organism evidence="2 3">
    <name type="scientific">Tenacibaculum holothuriorum</name>
    <dbReference type="NCBI Taxonomy" id="1635173"/>
    <lineage>
        <taxon>Bacteria</taxon>
        <taxon>Pseudomonadati</taxon>
        <taxon>Bacteroidota</taxon>
        <taxon>Flavobacteriia</taxon>
        <taxon>Flavobacteriales</taxon>
        <taxon>Flavobacteriaceae</taxon>
        <taxon>Tenacibaculum</taxon>
    </lineage>
</organism>